<dbReference type="InterPro" id="IPR036698">
    <property type="entry name" value="TM1070-like_sf"/>
</dbReference>
<keyword evidence="4" id="KW-1185">Reference proteome</keyword>
<feature type="signal peptide" evidence="1">
    <location>
        <begin position="1"/>
        <end position="26"/>
    </location>
</feature>
<dbReference type="InterPro" id="IPR013783">
    <property type="entry name" value="Ig-like_fold"/>
</dbReference>
<evidence type="ECO:0000313" key="3">
    <source>
        <dbReference type="EMBL" id="AMY09867.1"/>
    </source>
</evidence>
<dbReference type="Proteomes" id="UP000076079">
    <property type="component" value="Chromosome"/>
</dbReference>
<feature type="domain" description="IPT/TIG" evidence="2">
    <location>
        <begin position="509"/>
        <end position="588"/>
    </location>
</feature>
<dbReference type="EMBL" id="CP015136">
    <property type="protein sequence ID" value="AMY09867.1"/>
    <property type="molecule type" value="Genomic_DNA"/>
</dbReference>
<feature type="chain" id="PRO_5007511678" evidence="1">
    <location>
        <begin position="27"/>
        <end position="767"/>
    </location>
</feature>
<dbReference type="STRING" id="1855912.LuPra_03094"/>
<dbReference type="SUPFAM" id="SSF81296">
    <property type="entry name" value="E set domains"/>
    <property type="match status" value="1"/>
</dbReference>
<reference evidence="4" key="2">
    <citation type="submission" date="2016-04" db="EMBL/GenBank/DDBJ databases">
        <title>First Complete Genome Sequence of a Subdivision 6 Acidobacterium.</title>
        <authorList>
            <person name="Huang S."/>
            <person name="Vieira S."/>
            <person name="Bunk B."/>
            <person name="Riedel T."/>
            <person name="Sproeer C."/>
            <person name="Overmann J."/>
        </authorList>
    </citation>
    <scope>NUCLEOTIDE SEQUENCE [LARGE SCALE GENOMIC DNA]</scope>
    <source>
        <strain evidence="4">DSM 100886 HEG_-6_39</strain>
    </source>
</reference>
<reference evidence="3 4" key="1">
    <citation type="journal article" date="2016" name="Genome Announc.">
        <title>First Complete Genome Sequence of a Subdivision 6 Acidobacterium Strain.</title>
        <authorList>
            <person name="Huang S."/>
            <person name="Vieira S."/>
            <person name="Bunk B."/>
            <person name="Riedel T."/>
            <person name="Sproer C."/>
            <person name="Overmann J."/>
        </authorList>
    </citation>
    <scope>NUCLEOTIDE SEQUENCE [LARGE SCALE GENOMIC DNA]</scope>
    <source>
        <strain evidence="4">DSM 100886 HEG_-6_39</strain>
    </source>
</reference>
<proteinExistence type="predicted"/>
<dbReference type="AlphaFoldDB" id="A0A143PMN3"/>
<dbReference type="Pfam" id="PF01833">
    <property type="entry name" value="TIG"/>
    <property type="match status" value="1"/>
</dbReference>
<dbReference type="Gene3D" id="2.60.290.11">
    <property type="entry name" value="TM1070-like"/>
    <property type="match status" value="4"/>
</dbReference>
<evidence type="ECO:0000313" key="4">
    <source>
        <dbReference type="Proteomes" id="UP000076079"/>
    </source>
</evidence>
<accession>A0A143PMN3</accession>
<gene>
    <name evidence="3" type="ORF">LuPra_03094</name>
</gene>
<evidence type="ECO:0000259" key="2">
    <source>
        <dbReference type="Pfam" id="PF01833"/>
    </source>
</evidence>
<keyword evidence="1" id="KW-0732">Signal</keyword>
<dbReference type="Gene3D" id="2.60.40.10">
    <property type="entry name" value="Immunoglobulins"/>
    <property type="match status" value="1"/>
</dbReference>
<dbReference type="InterPro" id="IPR014756">
    <property type="entry name" value="Ig_E-set"/>
</dbReference>
<evidence type="ECO:0000256" key="1">
    <source>
        <dbReference type="SAM" id="SignalP"/>
    </source>
</evidence>
<name>A0A143PMN3_LUTPR</name>
<organism evidence="3 4">
    <name type="scientific">Luteitalea pratensis</name>
    <dbReference type="NCBI Taxonomy" id="1855912"/>
    <lineage>
        <taxon>Bacteria</taxon>
        <taxon>Pseudomonadati</taxon>
        <taxon>Acidobacteriota</taxon>
        <taxon>Vicinamibacteria</taxon>
        <taxon>Vicinamibacterales</taxon>
        <taxon>Vicinamibacteraceae</taxon>
        <taxon>Luteitalea</taxon>
    </lineage>
</organism>
<dbReference type="KEGG" id="abac:LuPra_03094"/>
<dbReference type="InterPro" id="IPR002909">
    <property type="entry name" value="IPT_dom"/>
</dbReference>
<protein>
    <submittedName>
        <fullName evidence="3">IPT/TIG domain protein</fullName>
    </submittedName>
</protein>
<sequence length="767" mass="81828" precursor="true">MFQAVKTATVGVCAAIALCIPASALAAGPELTTWLFAEGSTNGAFGFEQEILIGNPNTTPITVTFELFTQDGEALAPVVRTLEPLSRYGENIRGLVGDRVGIAIRLTSSAPIIAERTMYWGGGLFRGGKSWNQKVNDLRGGHNEHGQQAAAKTWYFAEGEGKFFNTFISVANPNNTPATVTASYRDDAGVEVAQTDVVPANGRRTFWPTAVLSGRLQPGRAGFATIVTSDLDVVAERQMYWGPGAPSGIHGGHAAAGVTTPSATWLFAEGIQGALSTSGDPAFDTFVLFFNQNETPIDVKVEFFGQAGAKLAETTRTIGGLTRDGVWAKELPGLINQAFSIRATSTMPFVAERAVYWRGLTEGTATAGATAAALKWGFAEGLQGGFQMYQDDSDNDKRRFNTFFPIYNPGPVPATVTVYFYTEGGNSGTTKTLVVPAQSRETVWTLLYDELANAKFATFFSSTAPIVVERVVYWGRNNKAGHASMGIPLADDFPLTPAPALRSNPSGLTVSPSRGVPGGGTKVMIEGAGFGNTELGTQVLFGGVPARDFEVENDTLIRAVTPPGATGKVDVTVETRGQTITAPAAFEYFDPWAAVGAPINTFRRNTGYACSGGGRACQIMASFLGNVADMARRQSGDIANSCRAFGGNEKFVEDVIAELRIRTGTNRWGMNIKRGNQGLSEDIVTYYYGPEGSDMRNSTQVFIIDIIANHCNPADRFGGGPFWLDQTQATADAGTIGRWTLGPMCSNARYRNAVNPNTGSLVFPECQ</sequence>
<dbReference type="CDD" id="cd00102">
    <property type="entry name" value="IPT"/>
    <property type="match status" value="1"/>
</dbReference>